<dbReference type="Proteomes" id="UP000177370">
    <property type="component" value="Unassembled WGS sequence"/>
</dbReference>
<gene>
    <name evidence="1" type="ORF">A2647_03575</name>
</gene>
<dbReference type="InterPro" id="IPR006034">
    <property type="entry name" value="Asparaginase/glutaminase-like"/>
</dbReference>
<name>A0A1F6V7Q9_9BACT</name>
<dbReference type="PIRSF" id="PIRSF500176">
    <property type="entry name" value="L_ASNase"/>
    <property type="match status" value="1"/>
</dbReference>
<sequence length="146" mass="15816">MELKLQNSKKPTPETLPLVKCAVVKAEPTLTPELFQHFTHGAESIIITSFANGTVPNRLSAVIKLKVDSGIPVFLISNNSGDNHGIERLKYQVQVDIAQAGAIALKKVNINNIESVIRAIQEETVLGKKGSDLERAISERFGVATS</sequence>
<dbReference type="AlphaFoldDB" id="A0A1F6V7Q9"/>
<organism evidence="1 2">
    <name type="scientific">Candidatus Nomurabacteria bacterium RIFCSPHIGHO2_01_FULL_40_24b</name>
    <dbReference type="NCBI Taxonomy" id="1801739"/>
    <lineage>
        <taxon>Bacteria</taxon>
        <taxon>Candidatus Nomuraibacteriota</taxon>
    </lineage>
</organism>
<protein>
    <recommendedName>
        <fullName evidence="3">SIS domain-containing protein</fullName>
    </recommendedName>
</protein>
<accession>A0A1F6V7Q9</accession>
<dbReference type="InterPro" id="IPR036152">
    <property type="entry name" value="Asp/glu_Ase-like_sf"/>
</dbReference>
<dbReference type="InterPro" id="IPR027473">
    <property type="entry name" value="L-asparaginase_C"/>
</dbReference>
<comment type="caution">
    <text evidence="1">The sequence shown here is derived from an EMBL/GenBank/DDBJ whole genome shotgun (WGS) entry which is preliminary data.</text>
</comment>
<dbReference type="SUPFAM" id="SSF53774">
    <property type="entry name" value="Glutaminase/Asparaginase"/>
    <property type="match status" value="1"/>
</dbReference>
<proteinExistence type="predicted"/>
<dbReference type="EMBL" id="MFTP01000017">
    <property type="protein sequence ID" value="OGI65529.1"/>
    <property type="molecule type" value="Genomic_DNA"/>
</dbReference>
<reference evidence="1 2" key="1">
    <citation type="journal article" date="2016" name="Nat. Commun.">
        <title>Thousands of microbial genomes shed light on interconnected biogeochemical processes in an aquifer system.</title>
        <authorList>
            <person name="Anantharaman K."/>
            <person name="Brown C.T."/>
            <person name="Hug L.A."/>
            <person name="Sharon I."/>
            <person name="Castelle C.J."/>
            <person name="Probst A.J."/>
            <person name="Thomas B.C."/>
            <person name="Singh A."/>
            <person name="Wilkins M.J."/>
            <person name="Karaoz U."/>
            <person name="Brodie E.L."/>
            <person name="Williams K.H."/>
            <person name="Hubbard S.S."/>
            <person name="Banfield J.F."/>
        </authorList>
    </citation>
    <scope>NUCLEOTIDE SEQUENCE [LARGE SCALE GENOMIC DNA]</scope>
</reference>
<evidence type="ECO:0000313" key="1">
    <source>
        <dbReference type="EMBL" id="OGI65529.1"/>
    </source>
</evidence>
<dbReference type="Gene3D" id="3.40.50.40">
    <property type="match status" value="1"/>
</dbReference>
<evidence type="ECO:0008006" key="3">
    <source>
        <dbReference type="Google" id="ProtNLM"/>
    </source>
</evidence>
<dbReference type="PIRSF" id="PIRSF001220">
    <property type="entry name" value="L-ASNase_gatD"/>
    <property type="match status" value="1"/>
</dbReference>
<evidence type="ECO:0000313" key="2">
    <source>
        <dbReference type="Proteomes" id="UP000177370"/>
    </source>
</evidence>